<evidence type="ECO:0000313" key="4">
    <source>
        <dbReference type="Proteomes" id="UP000520814"/>
    </source>
</evidence>
<accession>A0A7W9SSE1</accession>
<dbReference type="InterPro" id="IPR013830">
    <property type="entry name" value="SGNH_hydro"/>
</dbReference>
<feature type="signal peptide" evidence="1">
    <location>
        <begin position="1"/>
        <end position="23"/>
    </location>
</feature>
<keyword evidence="4" id="KW-1185">Reference proteome</keyword>
<dbReference type="PANTHER" id="PTHR30383:SF5">
    <property type="entry name" value="SGNH HYDROLASE-TYPE ESTERASE DOMAIN-CONTAINING PROTEIN"/>
    <property type="match status" value="1"/>
</dbReference>
<feature type="chain" id="PRO_5031334318" evidence="1">
    <location>
        <begin position="24"/>
        <end position="429"/>
    </location>
</feature>
<gene>
    <name evidence="3" type="ORF">HNQ39_003330</name>
</gene>
<evidence type="ECO:0000313" key="3">
    <source>
        <dbReference type="EMBL" id="MBB6051520.1"/>
    </source>
</evidence>
<dbReference type="InterPro" id="IPR051532">
    <property type="entry name" value="Ester_Hydrolysis_Enzymes"/>
</dbReference>
<dbReference type="GO" id="GO:0004622">
    <property type="term" value="F:phosphatidylcholine lysophospholipase activity"/>
    <property type="evidence" value="ECO:0007669"/>
    <property type="project" value="TreeGrafter"/>
</dbReference>
<feature type="domain" description="SGNH hydrolase-type esterase" evidence="2">
    <location>
        <begin position="42"/>
        <end position="228"/>
    </location>
</feature>
<evidence type="ECO:0000256" key="1">
    <source>
        <dbReference type="SAM" id="SignalP"/>
    </source>
</evidence>
<keyword evidence="1" id="KW-0732">Signal</keyword>
<dbReference type="Gene3D" id="3.40.50.1110">
    <property type="entry name" value="SGNH hydrolase"/>
    <property type="match status" value="1"/>
</dbReference>
<organism evidence="3 4">
    <name type="scientific">Armatimonas rosea</name>
    <dbReference type="NCBI Taxonomy" id="685828"/>
    <lineage>
        <taxon>Bacteria</taxon>
        <taxon>Bacillati</taxon>
        <taxon>Armatimonadota</taxon>
        <taxon>Armatimonadia</taxon>
        <taxon>Armatimonadales</taxon>
        <taxon>Armatimonadaceae</taxon>
        <taxon>Armatimonas</taxon>
    </lineage>
</organism>
<dbReference type="RefSeq" id="WP_184198629.1">
    <property type="nucleotide sequence ID" value="NZ_JACHGW010000003.1"/>
</dbReference>
<comment type="caution">
    <text evidence="3">The sequence shown here is derived from an EMBL/GenBank/DDBJ whole genome shotgun (WGS) entry which is preliminary data.</text>
</comment>
<proteinExistence type="predicted"/>
<dbReference type="AlphaFoldDB" id="A0A7W9SSE1"/>
<dbReference type="Proteomes" id="UP000520814">
    <property type="component" value="Unassembled WGS sequence"/>
</dbReference>
<dbReference type="EMBL" id="JACHGW010000003">
    <property type="protein sequence ID" value="MBB6051520.1"/>
    <property type="molecule type" value="Genomic_DNA"/>
</dbReference>
<name>A0A7W9SSE1_ARMRO</name>
<sequence length="429" mass="46248">MRNLSRFCLAALTCGTLALTAQAQTPSTNAPFALKNGDRVVFYGDSITDQRMYTLLTEQYIVTRFPNLNVRFVHSGWGGDRVTGGGGGPIDLRLDRDVTAYKPSVVTVMLGMNDASYRAFDAGIFQTYADGYKHLVEKVKKDNPGVRLTLIQPSPFDDVTRPESFPGGYNAVLLRYANFVGQLAGEQGAGVADLNNPVVAMLKKANATDPTNAAKLIPDRVHPGWGGHLIMAECLLKSWNAPALVSSVRVDAASGKSSAQNAKVSKVQAKDGTVSWSALESALPFPLASPDPNNAAPYNLAVASSDFVQALDQETLTVTNLAAPRYTLKVDGKGVGEFTKEQLAAGVNLATLNTPMLQQALLVGRLTQLRSNVHNSRWREYQVPQASDPQAAQFLPTLLKNLDAADEPLTKAQRDAAKPRAHQFVLEPK</sequence>
<protein>
    <submittedName>
        <fullName evidence="3">Lysophospholipase L1-like esterase</fullName>
    </submittedName>
</protein>
<evidence type="ECO:0000259" key="2">
    <source>
        <dbReference type="Pfam" id="PF13472"/>
    </source>
</evidence>
<dbReference type="Pfam" id="PF13472">
    <property type="entry name" value="Lipase_GDSL_2"/>
    <property type="match status" value="1"/>
</dbReference>
<reference evidence="3 4" key="1">
    <citation type="submission" date="2020-08" db="EMBL/GenBank/DDBJ databases">
        <title>Genomic Encyclopedia of Type Strains, Phase IV (KMG-IV): sequencing the most valuable type-strain genomes for metagenomic binning, comparative biology and taxonomic classification.</title>
        <authorList>
            <person name="Goeker M."/>
        </authorList>
    </citation>
    <scope>NUCLEOTIDE SEQUENCE [LARGE SCALE GENOMIC DNA]</scope>
    <source>
        <strain evidence="3 4">DSM 23562</strain>
    </source>
</reference>
<dbReference type="InterPro" id="IPR036514">
    <property type="entry name" value="SGNH_hydro_sf"/>
</dbReference>
<dbReference type="SUPFAM" id="SSF52266">
    <property type="entry name" value="SGNH hydrolase"/>
    <property type="match status" value="1"/>
</dbReference>
<dbReference type="PANTHER" id="PTHR30383">
    <property type="entry name" value="THIOESTERASE 1/PROTEASE 1/LYSOPHOSPHOLIPASE L1"/>
    <property type="match status" value="1"/>
</dbReference>
<dbReference type="CDD" id="cd01834">
    <property type="entry name" value="SGNH_hydrolase_like_2"/>
    <property type="match status" value="1"/>
</dbReference>